<evidence type="ECO:0000256" key="4">
    <source>
        <dbReference type="ARBA" id="ARBA00023125"/>
    </source>
</evidence>
<proteinExistence type="inferred from homology"/>
<dbReference type="Gene3D" id="1.10.10.10">
    <property type="entry name" value="Winged helix-like DNA-binding domain superfamily/Winged helix DNA-binding domain"/>
    <property type="match status" value="1"/>
</dbReference>
<dbReference type="Pfam" id="PF08281">
    <property type="entry name" value="Sigma70_r4_2"/>
    <property type="match status" value="1"/>
</dbReference>
<dbReference type="GO" id="GO:0003677">
    <property type="term" value="F:DNA binding"/>
    <property type="evidence" value="ECO:0007669"/>
    <property type="project" value="UniProtKB-KW"/>
</dbReference>
<dbReference type="InterPro" id="IPR036388">
    <property type="entry name" value="WH-like_DNA-bd_sf"/>
</dbReference>
<dbReference type="NCBIfam" id="TIGR02937">
    <property type="entry name" value="sigma70-ECF"/>
    <property type="match status" value="1"/>
</dbReference>
<dbReference type="PANTHER" id="PTHR43133:SF8">
    <property type="entry name" value="RNA POLYMERASE SIGMA FACTOR HI_1459-RELATED"/>
    <property type="match status" value="1"/>
</dbReference>
<keyword evidence="4" id="KW-0238">DNA-binding</keyword>
<evidence type="ECO:0000256" key="2">
    <source>
        <dbReference type="ARBA" id="ARBA00023015"/>
    </source>
</evidence>
<sequence>MHKEATPAEAEVPDADLVKRCQDGDTEAFDQLVGRYRTRVFGMIYNMVHSEQDAWDLAQDSFLKAWKSIGRFRGQSSFYTWIYRIVMNVTIDWLRKKQVKGSGAEFDDAVQLKEIDPASRTVPHADALPHERMQHVEIRGRIDAAIAQLSPEHRAVILMKEIDDMQYHEIAEALGCSIGTVMSRLFYARKKLQNLLRDVYEHA</sequence>
<dbReference type="AlphaFoldDB" id="A0A6J4H108"/>
<accession>A0A6J4H108</accession>
<keyword evidence="3" id="KW-0731">Sigma factor</keyword>
<evidence type="ECO:0000313" key="8">
    <source>
        <dbReference type="EMBL" id="CAA9209487.1"/>
    </source>
</evidence>
<evidence type="ECO:0000256" key="1">
    <source>
        <dbReference type="ARBA" id="ARBA00010641"/>
    </source>
</evidence>
<dbReference type="GO" id="GO:0006352">
    <property type="term" value="P:DNA-templated transcription initiation"/>
    <property type="evidence" value="ECO:0007669"/>
    <property type="project" value="InterPro"/>
</dbReference>
<dbReference type="PANTHER" id="PTHR43133">
    <property type="entry name" value="RNA POLYMERASE ECF-TYPE SIGMA FACTO"/>
    <property type="match status" value="1"/>
</dbReference>
<keyword evidence="2" id="KW-0805">Transcription regulation</keyword>
<feature type="domain" description="RNA polymerase sigma-70 region 2" evidence="6">
    <location>
        <begin position="32"/>
        <end position="98"/>
    </location>
</feature>
<dbReference type="InterPro" id="IPR039425">
    <property type="entry name" value="RNA_pol_sigma-70-like"/>
</dbReference>
<dbReference type="CDD" id="cd06171">
    <property type="entry name" value="Sigma70_r4"/>
    <property type="match status" value="1"/>
</dbReference>
<evidence type="ECO:0000259" key="7">
    <source>
        <dbReference type="Pfam" id="PF08281"/>
    </source>
</evidence>
<dbReference type="InterPro" id="IPR007627">
    <property type="entry name" value="RNA_pol_sigma70_r2"/>
</dbReference>
<dbReference type="GO" id="GO:0016987">
    <property type="term" value="F:sigma factor activity"/>
    <property type="evidence" value="ECO:0007669"/>
    <property type="project" value="UniProtKB-KW"/>
</dbReference>
<evidence type="ECO:0000259" key="6">
    <source>
        <dbReference type="Pfam" id="PF04542"/>
    </source>
</evidence>
<dbReference type="InterPro" id="IPR013325">
    <property type="entry name" value="RNA_pol_sigma_r2"/>
</dbReference>
<name>A0A6J4H108_9BACT</name>
<dbReference type="InterPro" id="IPR013249">
    <property type="entry name" value="RNA_pol_sigma70_r4_t2"/>
</dbReference>
<gene>
    <name evidence="8" type="ORF">AVDCRST_MAG42-781</name>
</gene>
<evidence type="ECO:0000256" key="3">
    <source>
        <dbReference type="ARBA" id="ARBA00023082"/>
    </source>
</evidence>
<dbReference type="SUPFAM" id="SSF88946">
    <property type="entry name" value="Sigma2 domain of RNA polymerase sigma factors"/>
    <property type="match status" value="1"/>
</dbReference>
<evidence type="ECO:0000256" key="5">
    <source>
        <dbReference type="ARBA" id="ARBA00023163"/>
    </source>
</evidence>
<organism evidence="8">
    <name type="scientific">uncultured Chthoniobacterales bacterium</name>
    <dbReference type="NCBI Taxonomy" id="1836801"/>
    <lineage>
        <taxon>Bacteria</taxon>
        <taxon>Pseudomonadati</taxon>
        <taxon>Verrucomicrobiota</taxon>
        <taxon>Spartobacteria</taxon>
        <taxon>Chthoniobacterales</taxon>
        <taxon>environmental samples</taxon>
    </lineage>
</organism>
<protein>
    <submittedName>
        <fullName evidence="8">RNA polymerase sigma factor RpoE</fullName>
    </submittedName>
</protein>
<comment type="similarity">
    <text evidence="1">Belongs to the sigma-70 factor family. ECF subfamily.</text>
</comment>
<feature type="domain" description="RNA polymerase sigma factor 70 region 4 type 2" evidence="7">
    <location>
        <begin position="140"/>
        <end position="192"/>
    </location>
</feature>
<keyword evidence="5" id="KW-0804">Transcription</keyword>
<dbReference type="InterPro" id="IPR013324">
    <property type="entry name" value="RNA_pol_sigma_r3/r4-like"/>
</dbReference>
<reference evidence="8" key="1">
    <citation type="submission" date="2020-02" db="EMBL/GenBank/DDBJ databases">
        <authorList>
            <person name="Meier V. D."/>
        </authorList>
    </citation>
    <scope>NUCLEOTIDE SEQUENCE</scope>
    <source>
        <strain evidence="8">AVDCRST_MAG42</strain>
    </source>
</reference>
<dbReference type="SUPFAM" id="SSF88659">
    <property type="entry name" value="Sigma3 and sigma4 domains of RNA polymerase sigma factors"/>
    <property type="match status" value="1"/>
</dbReference>
<dbReference type="EMBL" id="CADCTA010000001">
    <property type="protein sequence ID" value="CAA9209487.1"/>
    <property type="molecule type" value="Genomic_DNA"/>
</dbReference>
<dbReference type="Pfam" id="PF04542">
    <property type="entry name" value="Sigma70_r2"/>
    <property type="match status" value="1"/>
</dbReference>
<dbReference type="InterPro" id="IPR014284">
    <property type="entry name" value="RNA_pol_sigma-70_dom"/>
</dbReference>
<dbReference type="Gene3D" id="1.10.1740.10">
    <property type="match status" value="1"/>
</dbReference>